<dbReference type="RefSeq" id="WP_051850041.1">
    <property type="nucleotide sequence ID" value="NZ_CP051006.1"/>
</dbReference>
<proteinExistence type="predicted"/>
<gene>
    <name evidence="1" type="ORF">HEP81_04575</name>
</gene>
<reference evidence="1 2" key="1">
    <citation type="submission" date="2020-04" db="EMBL/GenBank/DDBJ databases">
        <title>Characterization and engineering of Streptomyces griseofuscus DSM40191 as a potential heterologous host for expression of BGCs.</title>
        <authorList>
            <person name="Gren T."/>
            <person name="Whitford C.M."/>
            <person name="Mohite O.S."/>
            <person name="Joergensen T.S."/>
            <person name="Nielsen J.B."/>
            <person name="Lee S.Y."/>
            <person name="Weber T."/>
        </authorList>
    </citation>
    <scope>NUCLEOTIDE SEQUENCE [LARGE SCALE GENOMIC DNA]</scope>
    <source>
        <strain evidence="1 2">DSM 40191</strain>
    </source>
</reference>
<evidence type="ECO:0000313" key="1">
    <source>
        <dbReference type="EMBL" id="QNT94848.1"/>
    </source>
</evidence>
<dbReference type="Pfam" id="PF05866">
    <property type="entry name" value="RusA"/>
    <property type="match status" value="1"/>
</dbReference>
<dbReference type="GO" id="GO:0000287">
    <property type="term" value="F:magnesium ion binding"/>
    <property type="evidence" value="ECO:0007669"/>
    <property type="project" value="InterPro"/>
</dbReference>
<accession>A0A7H1Q3G8</accession>
<dbReference type="InterPro" id="IPR008822">
    <property type="entry name" value="Endonuclease_RusA-like"/>
</dbReference>
<dbReference type="AlphaFoldDB" id="A0A7H1Q3G8"/>
<dbReference type="GO" id="GO:0006310">
    <property type="term" value="P:DNA recombination"/>
    <property type="evidence" value="ECO:0007669"/>
    <property type="project" value="InterPro"/>
</dbReference>
<protein>
    <submittedName>
        <fullName evidence="1">Endodeoxyribonuclease RusA</fullName>
    </submittedName>
</protein>
<name>A0A7H1Q3G8_9ACTN</name>
<dbReference type="Gene3D" id="3.30.1330.70">
    <property type="entry name" value="Holliday junction resolvase RusA"/>
    <property type="match status" value="1"/>
</dbReference>
<dbReference type="EMBL" id="CP051006">
    <property type="protein sequence ID" value="QNT94848.1"/>
    <property type="molecule type" value="Genomic_DNA"/>
</dbReference>
<sequence length="190" mass="21403">MTVSATARPGDRERAEHIGGFLAPGRTDELWGTVYPGEPHSKARPRFDKEGRAYKDPADKQAEETTKWWLRQRWRRAPLTGNVSLGCVFFRSSMQLIDGDNMLKHVADAGNGILWVDDSQVTAKYVEVQLDPEHPRTVLVVGPHVSTMRRGTDNTRTCPGCTEEFVPSRGAQVYCDADCYRVNRRKAVRS</sequence>
<dbReference type="Proteomes" id="UP000516422">
    <property type="component" value="Chromosome"/>
</dbReference>
<dbReference type="SUPFAM" id="SSF103084">
    <property type="entry name" value="Holliday junction resolvase RusA"/>
    <property type="match status" value="1"/>
</dbReference>
<dbReference type="KEGG" id="sgf:HEP81_04575"/>
<evidence type="ECO:0000313" key="2">
    <source>
        <dbReference type="Proteomes" id="UP000516422"/>
    </source>
</evidence>
<dbReference type="GeneID" id="91464127"/>
<organism evidence="1 2">
    <name type="scientific">Streptomyces griseofuscus</name>
    <dbReference type="NCBI Taxonomy" id="146922"/>
    <lineage>
        <taxon>Bacteria</taxon>
        <taxon>Bacillati</taxon>
        <taxon>Actinomycetota</taxon>
        <taxon>Actinomycetes</taxon>
        <taxon>Kitasatosporales</taxon>
        <taxon>Streptomycetaceae</taxon>
        <taxon>Streptomyces</taxon>
    </lineage>
</organism>
<dbReference type="GO" id="GO:0006281">
    <property type="term" value="P:DNA repair"/>
    <property type="evidence" value="ECO:0007669"/>
    <property type="project" value="InterPro"/>
</dbReference>
<dbReference type="InterPro" id="IPR036614">
    <property type="entry name" value="RusA-like_sf"/>
</dbReference>